<comment type="pathway">
    <text evidence="2">Lipid metabolism.</text>
</comment>
<dbReference type="GO" id="GO:0004144">
    <property type="term" value="F:diacylglycerol O-acyltransferase activity"/>
    <property type="evidence" value="ECO:0007669"/>
    <property type="project" value="UniProtKB-EC"/>
</dbReference>
<feature type="domain" description="O-acyltransferase WSD1-like N-terminal" evidence="8">
    <location>
        <begin position="18"/>
        <end position="210"/>
    </location>
</feature>
<dbReference type="Pfam" id="PF03007">
    <property type="entry name" value="WS_DGAT_cat"/>
    <property type="match status" value="1"/>
</dbReference>
<comment type="caution">
    <text evidence="9">The sequence shown here is derived from an EMBL/GenBank/DDBJ whole genome shotgun (WGS) entry which is preliminary data.</text>
</comment>
<evidence type="ECO:0000313" key="10">
    <source>
        <dbReference type="Proteomes" id="UP001231189"/>
    </source>
</evidence>
<keyword evidence="7" id="KW-0472">Membrane</keyword>
<comment type="catalytic activity">
    <reaction evidence="6">
        <text>an acyl-CoA + a 1,2-diacyl-sn-glycerol = a triacyl-sn-glycerol + CoA</text>
        <dbReference type="Rhea" id="RHEA:10868"/>
        <dbReference type="ChEBI" id="CHEBI:17815"/>
        <dbReference type="ChEBI" id="CHEBI:57287"/>
        <dbReference type="ChEBI" id="CHEBI:58342"/>
        <dbReference type="ChEBI" id="CHEBI:64615"/>
        <dbReference type="EC" id="2.3.1.20"/>
    </reaction>
</comment>
<dbReference type="InterPro" id="IPR023213">
    <property type="entry name" value="CAT-like_dom_sf"/>
</dbReference>
<evidence type="ECO:0000256" key="2">
    <source>
        <dbReference type="ARBA" id="ARBA00005189"/>
    </source>
</evidence>
<dbReference type="EC" id="2.3.1.20" evidence="3"/>
<evidence type="ECO:0000259" key="8">
    <source>
        <dbReference type="Pfam" id="PF03007"/>
    </source>
</evidence>
<accession>A0AAD8SS58</accession>
<keyword evidence="7" id="KW-0812">Transmembrane</keyword>
<dbReference type="Gene3D" id="3.30.559.10">
    <property type="entry name" value="Chloramphenicol acetyltransferase-like domain"/>
    <property type="match status" value="1"/>
</dbReference>
<gene>
    <name evidence="9" type="ORF">QYE76_051580</name>
</gene>
<evidence type="ECO:0000313" key="9">
    <source>
        <dbReference type="EMBL" id="KAK1663421.1"/>
    </source>
</evidence>
<dbReference type="InterPro" id="IPR045034">
    <property type="entry name" value="O-acyltransferase_WSD1-like"/>
</dbReference>
<dbReference type="AlphaFoldDB" id="A0AAD8SS58"/>
<organism evidence="9 10">
    <name type="scientific">Lolium multiflorum</name>
    <name type="common">Italian ryegrass</name>
    <name type="synonym">Lolium perenne subsp. multiflorum</name>
    <dbReference type="NCBI Taxonomy" id="4521"/>
    <lineage>
        <taxon>Eukaryota</taxon>
        <taxon>Viridiplantae</taxon>
        <taxon>Streptophyta</taxon>
        <taxon>Embryophyta</taxon>
        <taxon>Tracheophyta</taxon>
        <taxon>Spermatophyta</taxon>
        <taxon>Magnoliopsida</taxon>
        <taxon>Liliopsida</taxon>
        <taxon>Poales</taxon>
        <taxon>Poaceae</taxon>
        <taxon>BOP clade</taxon>
        <taxon>Pooideae</taxon>
        <taxon>Poodae</taxon>
        <taxon>Poeae</taxon>
        <taxon>Poeae Chloroplast Group 2 (Poeae type)</taxon>
        <taxon>Loliodinae</taxon>
        <taxon>Loliinae</taxon>
        <taxon>Lolium</taxon>
    </lineage>
</organism>
<feature type="transmembrane region" description="Helical" evidence="7">
    <location>
        <begin position="141"/>
        <end position="169"/>
    </location>
</feature>
<dbReference type="GO" id="GO:0019432">
    <property type="term" value="P:triglyceride biosynthetic process"/>
    <property type="evidence" value="ECO:0007669"/>
    <property type="project" value="TreeGrafter"/>
</dbReference>
<dbReference type="PANTHER" id="PTHR31650:SF77">
    <property type="entry name" value="O-ACYLTRANSFERASE WSD1 C-TERMINAL DOMAIN-CONTAINING PROTEIN"/>
    <property type="match status" value="1"/>
</dbReference>
<evidence type="ECO:0000256" key="3">
    <source>
        <dbReference type="ARBA" id="ARBA00013244"/>
    </source>
</evidence>
<dbReference type="GO" id="GO:0005886">
    <property type="term" value="C:plasma membrane"/>
    <property type="evidence" value="ECO:0007669"/>
    <property type="project" value="TreeGrafter"/>
</dbReference>
<dbReference type="EMBL" id="JAUUTY010000003">
    <property type="protein sequence ID" value="KAK1663421.1"/>
    <property type="molecule type" value="Genomic_DNA"/>
</dbReference>
<keyword evidence="7" id="KW-1133">Transmembrane helix</keyword>
<evidence type="ECO:0000256" key="7">
    <source>
        <dbReference type="SAM" id="Phobius"/>
    </source>
</evidence>
<evidence type="ECO:0000256" key="6">
    <source>
        <dbReference type="ARBA" id="ARBA00048109"/>
    </source>
</evidence>
<dbReference type="PANTHER" id="PTHR31650">
    <property type="entry name" value="O-ACYLTRANSFERASE (WSD1-LIKE) FAMILY PROTEIN"/>
    <property type="match status" value="1"/>
</dbReference>
<evidence type="ECO:0000256" key="5">
    <source>
        <dbReference type="ARBA" id="ARBA00023315"/>
    </source>
</evidence>
<keyword evidence="10" id="KW-1185">Reference proteome</keyword>
<keyword evidence="5" id="KW-0012">Acyltransferase</keyword>
<name>A0AAD8SS58_LOLMU</name>
<comment type="pathway">
    <text evidence="1">Glycerolipid metabolism; triacylglycerol biosynthesis.</text>
</comment>
<dbReference type="InterPro" id="IPR004255">
    <property type="entry name" value="O-acyltransferase_WSD1_N"/>
</dbReference>
<proteinExistence type="predicted"/>
<reference evidence="9" key="1">
    <citation type="submission" date="2023-07" db="EMBL/GenBank/DDBJ databases">
        <title>A chromosome-level genome assembly of Lolium multiflorum.</title>
        <authorList>
            <person name="Chen Y."/>
            <person name="Copetti D."/>
            <person name="Kolliker R."/>
            <person name="Studer B."/>
        </authorList>
    </citation>
    <scope>NUCLEOTIDE SEQUENCE</scope>
    <source>
        <strain evidence="9">02402/16</strain>
        <tissue evidence="9">Leaf</tissue>
    </source>
</reference>
<protein>
    <recommendedName>
        <fullName evidence="3">diacylglycerol O-acyltransferase</fullName>
        <ecNumber evidence="3">2.3.1.20</ecNumber>
    </recommendedName>
</protein>
<keyword evidence="4" id="KW-0808">Transferase</keyword>
<evidence type="ECO:0000256" key="4">
    <source>
        <dbReference type="ARBA" id="ARBA00022679"/>
    </source>
</evidence>
<sequence>MEDLYIVVADGGSEDGNRRWARVKVNVDDHIIVPALDPAGVETDADQVVEEYAASLSTLPMDASRPLWEFHILDFPTSEATSTVVLRVHHSLGDGMSLMTLLFASARSVADPTRLPAMPKQPERTAAIYMPRPRSAGAMAFLGWVWSYFVLAWNTMVDVAFFAATVLFLRDPKTSFSCSDDDPVFSPRRRFVHLSLSLDDVKFIKNAINCVSTV</sequence>
<dbReference type="SUPFAM" id="SSF52777">
    <property type="entry name" value="CoA-dependent acyltransferases"/>
    <property type="match status" value="1"/>
</dbReference>
<evidence type="ECO:0000256" key="1">
    <source>
        <dbReference type="ARBA" id="ARBA00004771"/>
    </source>
</evidence>
<dbReference type="Proteomes" id="UP001231189">
    <property type="component" value="Unassembled WGS sequence"/>
</dbReference>